<comment type="subcellular location">
    <subcellularLocation>
        <location evidence="1">Cell membrane</location>
        <topology evidence="1">Multi-pass membrane protein</topology>
    </subcellularLocation>
</comment>
<organism evidence="9 10">
    <name type="scientific">Siminovitchia fortis</name>
    <dbReference type="NCBI Taxonomy" id="254758"/>
    <lineage>
        <taxon>Bacteria</taxon>
        <taxon>Bacillati</taxon>
        <taxon>Bacillota</taxon>
        <taxon>Bacilli</taxon>
        <taxon>Bacillales</taxon>
        <taxon>Bacillaceae</taxon>
        <taxon>Siminovitchia</taxon>
    </lineage>
</organism>
<sequence>MNQFDNSVAKEFDLRSLSKLIKKRLWLVILITVVFTGVGWTYTELNNMSPKYEASTNVIIDAEAEYRNTLQVVIKDITVLETVIRELGLDKSTETLAKQVRVESLEDTQVVKISVVDTNPESAADIANTTAKVFIKKVPSVLDINGVSVLSEAKVNSKPMQNNGIKILLAAFLLGAVTGLGLIFIMDYFDSTIKSEREIEQLLGTQVLGSVSKKQKGKIISWKKPKRELNFRSETIGIR</sequence>
<evidence type="ECO:0000256" key="7">
    <source>
        <dbReference type="SAM" id="Phobius"/>
    </source>
</evidence>
<dbReference type="Proteomes" id="UP000273811">
    <property type="component" value="Unassembled WGS sequence"/>
</dbReference>
<protein>
    <submittedName>
        <fullName evidence="9">Capsular biosynthesis protein</fullName>
    </submittedName>
</protein>
<reference evidence="9" key="1">
    <citation type="submission" date="2018-12" db="EMBL/GenBank/DDBJ databases">
        <authorList>
            <person name="Sun L."/>
            <person name="Chen Z."/>
        </authorList>
    </citation>
    <scope>NUCLEOTIDE SEQUENCE [LARGE SCALE GENOMIC DNA]</scope>
    <source>
        <strain evidence="9">DSM 16012</strain>
    </source>
</reference>
<dbReference type="GO" id="GO:0005886">
    <property type="term" value="C:plasma membrane"/>
    <property type="evidence" value="ECO:0007669"/>
    <property type="project" value="UniProtKB-SubCell"/>
</dbReference>
<evidence type="ECO:0000256" key="3">
    <source>
        <dbReference type="ARBA" id="ARBA00022475"/>
    </source>
</evidence>
<dbReference type="PANTHER" id="PTHR32309:SF31">
    <property type="entry name" value="CAPSULAR EXOPOLYSACCHARIDE FAMILY"/>
    <property type="match status" value="1"/>
</dbReference>
<dbReference type="PANTHER" id="PTHR32309">
    <property type="entry name" value="TYROSINE-PROTEIN KINASE"/>
    <property type="match status" value="1"/>
</dbReference>
<feature type="transmembrane region" description="Helical" evidence="7">
    <location>
        <begin position="25"/>
        <end position="43"/>
    </location>
</feature>
<comment type="similarity">
    <text evidence="2">Belongs to the CpsC/CapA family.</text>
</comment>
<gene>
    <name evidence="9" type="ORF">D4N35_012475</name>
</gene>
<dbReference type="RefSeq" id="WP_120074107.1">
    <property type="nucleotide sequence ID" value="NZ_CP126113.1"/>
</dbReference>
<keyword evidence="10" id="KW-1185">Reference proteome</keyword>
<accession>A0A443IPV2</accession>
<feature type="domain" description="Polysaccharide chain length determinant N-terminal" evidence="8">
    <location>
        <begin position="11"/>
        <end position="71"/>
    </location>
</feature>
<keyword evidence="6 7" id="KW-0472">Membrane</keyword>
<evidence type="ECO:0000256" key="6">
    <source>
        <dbReference type="ARBA" id="ARBA00023136"/>
    </source>
</evidence>
<dbReference type="EMBL" id="QYTU02000028">
    <property type="protein sequence ID" value="RWR07853.1"/>
    <property type="molecule type" value="Genomic_DNA"/>
</dbReference>
<dbReference type="OrthoDB" id="2365115at2"/>
<evidence type="ECO:0000256" key="2">
    <source>
        <dbReference type="ARBA" id="ARBA00006683"/>
    </source>
</evidence>
<keyword evidence="4 7" id="KW-0812">Transmembrane</keyword>
<dbReference type="AlphaFoldDB" id="A0A443IPV2"/>
<evidence type="ECO:0000313" key="10">
    <source>
        <dbReference type="Proteomes" id="UP000273811"/>
    </source>
</evidence>
<dbReference type="Pfam" id="PF02706">
    <property type="entry name" value="Wzz"/>
    <property type="match status" value="1"/>
</dbReference>
<evidence type="ECO:0000256" key="4">
    <source>
        <dbReference type="ARBA" id="ARBA00022692"/>
    </source>
</evidence>
<evidence type="ECO:0000259" key="8">
    <source>
        <dbReference type="Pfam" id="PF02706"/>
    </source>
</evidence>
<comment type="caution">
    <text evidence="9">The sequence shown here is derived from an EMBL/GenBank/DDBJ whole genome shotgun (WGS) entry which is preliminary data.</text>
</comment>
<feature type="transmembrane region" description="Helical" evidence="7">
    <location>
        <begin position="167"/>
        <end position="189"/>
    </location>
</feature>
<proteinExistence type="inferred from homology"/>
<dbReference type="InterPro" id="IPR003856">
    <property type="entry name" value="LPS_length_determ_N"/>
</dbReference>
<evidence type="ECO:0000313" key="9">
    <source>
        <dbReference type="EMBL" id="RWR07853.1"/>
    </source>
</evidence>
<keyword evidence="3" id="KW-1003">Cell membrane</keyword>
<keyword evidence="5 7" id="KW-1133">Transmembrane helix</keyword>
<evidence type="ECO:0000256" key="1">
    <source>
        <dbReference type="ARBA" id="ARBA00004651"/>
    </source>
</evidence>
<name>A0A443IPV2_9BACI</name>
<evidence type="ECO:0000256" key="5">
    <source>
        <dbReference type="ARBA" id="ARBA00022989"/>
    </source>
</evidence>
<dbReference type="InterPro" id="IPR050445">
    <property type="entry name" value="Bact_polysacc_biosynth/exp"/>
</dbReference>